<keyword evidence="2 3" id="KW-0808">Transferase</keyword>
<dbReference type="PIRSF" id="PIRSF000858">
    <property type="entry name" value="SCOT-t"/>
    <property type="match status" value="1"/>
</dbReference>
<dbReference type="PANTHER" id="PTHR13707:SF60">
    <property type="entry name" value="ACETATE COA-TRANSFERASE SUBUNIT ALPHA"/>
    <property type="match status" value="1"/>
</dbReference>
<dbReference type="SMART" id="SM00882">
    <property type="entry name" value="CoA_trans"/>
    <property type="match status" value="2"/>
</dbReference>
<dbReference type="InterPro" id="IPR014388">
    <property type="entry name" value="3-oxoacid_CoA-transferase"/>
</dbReference>
<comment type="similarity">
    <text evidence="1 3">Belongs to the 3-oxoacid CoA-transferase family.</text>
</comment>
<dbReference type="PANTHER" id="PTHR13707">
    <property type="entry name" value="KETOACID-COENZYME A TRANSFERASE"/>
    <property type="match status" value="1"/>
</dbReference>
<dbReference type="Pfam" id="PF01144">
    <property type="entry name" value="CoA_trans"/>
    <property type="match status" value="2"/>
</dbReference>
<dbReference type="EMBL" id="VSFF01000008">
    <property type="protein sequence ID" value="TYC13178.1"/>
    <property type="molecule type" value="Genomic_DNA"/>
</dbReference>
<dbReference type="NCBIfam" id="TIGR02429">
    <property type="entry name" value="pcaI_scoA_fam"/>
    <property type="match status" value="1"/>
</dbReference>
<dbReference type="InterPro" id="IPR004165">
    <property type="entry name" value="CoA_trans_fam_I"/>
</dbReference>
<dbReference type="Proteomes" id="UP000322634">
    <property type="component" value="Unassembled WGS sequence"/>
</dbReference>
<dbReference type="OrthoDB" id="3369756at2"/>
<evidence type="ECO:0000256" key="4">
    <source>
        <dbReference type="PIRSR" id="PIRSR000858-1"/>
    </source>
</evidence>
<name>A0A5D0U443_9ACTN</name>
<reference evidence="5 6" key="1">
    <citation type="submission" date="2019-08" db="EMBL/GenBank/DDBJ databases">
        <title>Actinomadura sp. nov. CYP1-5 isolated from mountain soil.</title>
        <authorList>
            <person name="Songsumanus A."/>
            <person name="Kuncharoen N."/>
            <person name="Kudo T."/>
            <person name="Yuki M."/>
            <person name="Igarashi Y."/>
            <person name="Tanasupawat S."/>
        </authorList>
    </citation>
    <scope>NUCLEOTIDE SEQUENCE [LARGE SCALE GENOMIC DNA]</scope>
    <source>
        <strain evidence="5 6">GKU157</strain>
    </source>
</reference>
<accession>A0A5D0U443</accession>
<dbReference type="AlphaFoldDB" id="A0A5D0U443"/>
<dbReference type="SUPFAM" id="SSF100950">
    <property type="entry name" value="NagB/RpiA/CoA transferase-like"/>
    <property type="match status" value="2"/>
</dbReference>
<dbReference type="Gene3D" id="3.40.1080.10">
    <property type="entry name" value="Glutaconate Coenzyme A-transferase"/>
    <property type="match status" value="2"/>
</dbReference>
<dbReference type="GO" id="GO:0046952">
    <property type="term" value="P:ketone body catabolic process"/>
    <property type="evidence" value="ECO:0007669"/>
    <property type="project" value="InterPro"/>
</dbReference>
<dbReference type="InterPro" id="IPR012792">
    <property type="entry name" value="3-oxoacid_CoA-transf_A"/>
</dbReference>
<comment type="caution">
    <text evidence="5">The sequence shown here is derived from an EMBL/GenBank/DDBJ whole genome shotgun (WGS) entry which is preliminary data.</text>
</comment>
<organism evidence="5 6">
    <name type="scientific">Actinomadura syzygii</name>
    <dbReference type="NCBI Taxonomy" id="1427538"/>
    <lineage>
        <taxon>Bacteria</taxon>
        <taxon>Bacillati</taxon>
        <taxon>Actinomycetota</taxon>
        <taxon>Actinomycetes</taxon>
        <taxon>Streptosporangiales</taxon>
        <taxon>Thermomonosporaceae</taxon>
        <taxon>Actinomadura</taxon>
    </lineage>
</organism>
<evidence type="ECO:0000313" key="6">
    <source>
        <dbReference type="Proteomes" id="UP000322634"/>
    </source>
</evidence>
<dbReference type="InterPro" id="IPR037171">
    <property type="entry name" value="NagB/RpiA_transferase-like"/>
</dbReference>
<sequence length="447" mass="47578">MTVDKVYASAADAVADIPAGARLGVGGFGHSRTYQALIPALFDRGVKDLRVVVNSLGGNPNSVWTLLEAHRISHITVSISQGADEYIRSGEVGIELVPQGTLVERLRAAGAGIAGFYTRTGYGTKVAAGKDVRWFDGEAYIFERALPLDFAFIRAHRADRYGNVSFRGVGRNLNPSMAKAAGVVIVEATEVVDALEPEQVDLPGVFVHRVVQRAPEIVPFPAKRRGGADIDKAAVYNGKPGWTRRRMAQVCAEIIPDSSYVNLGLGIPTLVSNFTAGRGIVTQAENGILGMGEDATADDYDQDVYNAASFYVHLGDGASFFDTLTSFEMIRGGKLDYTVLGGLQVDAEGNLANWATANRAGGTIGGAMDLAAGDATLIVTMPHLTNDGGQKLVSRCSFPLTGVACVDVVVTDLCVLRREAGRFRLERVAPGFEAAEIAELTELAFDH</sequence>
<keyword evidence="6" id="KW-1185">Reference proteome</keyword>
<evidence type="ECO:0000256" key="2">
    <source>
        <dbReference type="ARBA" id="ARBA00022679"/>
    </source>
</evidence>
<evidence type="ECO:0000256" key="1">
    <source>
        <dbReference type="ARBA" id="ARBA00007154"/>
    </source>
</evidence>
<feature type="active site" description="5-glutamyl coenzyme A thioester intermediate" evidence="4">
    <location>
        <position position="285"/>
    </location>
</feature>
<proteinExistence type="inferred from homology"/>
<dbReference type="GO" id="GO:0008410">
    <property type="term" value="F:CoA-transferase activity"/>
    <property type="evidence" value="ECO:0007669"/>
    <property type="project" value="InterPro"/>
</dbReference>
<gene>
    <name evidence="5" type="ORF">FXF65_22000</name>
</gene>
<protein>
    <submittedName>
        <fullName evidence="5">3-oxoacid CoA-transferase subunit A</fullName>
    </submittedName>
</protein>
<evidence type="ECO:0000313" key="5">
    <source>
        <dbReference type="EMBL" id="TYC13178.1"/>
    </source>
</evidence>
<dbReference type="RefSeq" id="WP_148351872.1">
    <property type="nucleotide sequence ID" value="NZ_JBHSBF010000034.1"/>
</dbReference>
<evidence type="ECO:0000256" key="3">
    <source>
        <dbReference type="PIRNR" id="PIRNR000858"/>
    </source>
</evidence>